<dbReference type="WBParaSite" id="SPAL_0000129900.1">
    <property type="protein sequence ID" value="SPAL_0000129900.1"/>
    <property type="gene ID" value="SPAL_0000129900"/>
</dbReference>
<organism evidence="1 2">
    <name type="scientific">Strongyloides papillosus</name>
    <name type="common">Intestinal threadworm</name>
    <dbReference type="NCBI Taxonomy" id="174720"/>
    <lineage>
        <taxon>Eukaryota</taxon>
        <taxon>Metazoa</taxon>
        <taxon>Ecdysozoa</taxon>
        <taxon>Nematoda</taxon>
        <taxon>Chromadorea</taxon>
        <taxon>Rhabditida</taxon>
        <taxon>Tylenchina</taxon>
        <taxon>Panagrolaimomorpha</taxon>
        <taxon>Strongyloidoidea</taxon>
        <taxon>Strongyloididae</taxon>
        <taxon>Strongyloides</taxon>
    </lineage>
</organism>
<sequence length="251" mass="28178">MGDEELLNFPPRELQKSNLNKIRINPEQQNQEALNIPLVNVGVQSTESKSISERNLSADNENFDEGKKEIVKARTEGKPSVDTKKKPKRLFSFEALVRAMYCGEVSALLAEHSLQGVSHRGISVERLCVPLIALIGNKMIKSGKVVDREMVELPTGTSKTWELIELNSFTEGQQPLFNNVSTKVLTINLRSSCINMRFVACRSAEFLWWNSMPAGREMLKHFPALKGVAYSDCNFCTKVLTINLRSSCINM</sequence>
<dbReference type="Proteomes" id="UP000046392">
    <property type="component" value="Unplaced"/>
</dbReference>
<accession>A0A0N5B5F7</accession>
<name>A0A0N5B5F7_STREA</name>
<dbReference type="AlphaFoldDB" id="A0A0N5B5F7"/>
<reference evidence="2" key="1">
    <citation type="submission" date="2017-02" db="UniProtKB">
        <authorList>
            <consortium name="WormBaseParasite"/>
        </authorList>
    </citation>
    <scope>IDENTIFICATION</scope>
</reference>
<protein>
    <submittedName>
        <fullName evidence="2">Uncharacterized protein</fullName>
    </submittedName>
</protein>
<keyword evidence="1" id="KW-1185">Reference proteome</keyword>
<proteinExistence type="predicted"/>
<evidence type="ECO:0000313" key="1">
    <source>
        <dbReference type="Proteomes" id="UP000046392"/>
    </source>
</evidence>
<evidence type="ECO:0000313" key="2">
    <source>
        <dbReference type="WBParaSite" id="SPAL_0000129900.1"/>
    </source>
</evidence>